<dbReference type="Gene3D" id="3.30.160.60">
    <property type="entry name" value="Classic Zinc Finger"/>
    <property type="match status" value="4"/>
</dbReference>
<dbReference type="GO" id="GO:0005634">
    <property type="term" value="C:nucleus"/>
    <property type="evidence" value="ECO:0007669"/>
    <property type="project" value="UniProtKB-SubCell"/>
</dbReference>
<accession>A0AA88IFD5</accession>
<proteinExistence type="inferred from homology"/>
<dbReference type="GO" id="GO:0040034">
    <property type="term" value="P:regulation of development, heterochronic"/>
    <property type="evidence" value="ECO:0007669"/>
    <property type="project" value="UniProtKB-ARBA"/>
</dbReference>
<dbReference type="GO" id="GO:0035282">
    <property type="term" value="P:segmentation"/>
    <property type="evidence" value="ECO:0007669"/>
    <property type="project" value="UniProtKB-KW"/>
</dbReference>
<dbReference type="GO" id="GO:0000977">
    <property type="term" value="F:RNA polymerase II transcription regulatory region sequence-specific DNA binding"/>
    <property type="evidence" value="ECO:0007669"/>
    <property type="project" value="UniProtKB-ARBA"/>
</dbReference>
<keyword evidence="9 13" id="KW-0863">Zinc-finger</keyword>
<dbReference type="InterPro" id="IPR013087">
    <property type="entry name" value="Znf_C2H2_type"/>
</dbReference>
<evidence type="ECO:0000256" key="1">
    <source>
        <dbReference type="ARBA" id="ARBA00003983"/>
    </source>
</evidence>
<evidence type="ECO:0000256" key="9">
    <source>
        <dbReference type="ARBA" id="ARBA00022771"/>
    </source>
</evidence>
<feature type="region of interest" description="Disordered" evidence="14">
    <location>
        <begin position="142"/>
        <end position="214"/>
    </location>
</feature>
<dbReference type="FunFam" id="3.30.160.60:FF:001301">
    <property type="entry name" value="Blast:Protein hunchback"/>
    <property type="match status" value="1"/>
</dbReference>
<dbReference type="EMBL" id="JAVRJZ010000007">
    <property type="protein sequence ID" value="KAK2720831.1"/>
    <property type="molecule type" value="Genomic_DNA"/>
</dbReference>
<keyword evidence="6" id="KW-0302">Gap protein</keyword>
<feature type="compositionally biased region" description="Basic and acidic residues" evidence="14">
    <location>
        <begin position="726"/>
        <end position="735"/>
    </location>
</feature>
<evidence type="ECO:0000256" key="5">
    <source>
        <dbReference type="ARBA" id="ARBA00022473"/>
    </source>
</evidence>
<keyword evidence="12" id="KW-0539">Nucleus</keyword>
<dbReference type="InterPro" id="IPR036236">
    <property type="entry name" value="Znf_C2H2_sf"/>
</dbReference>
<evidence type="ECO:0000259" key="15">
    <source>
        <dbReference type="PROSITE" id="PS50157"/>
    </source>
</evidence>
<dbReference type="InterPro" id="IPR050688">
    <property type="entry name" value="Zinc_finger/UBP_domain"/>
</dbReference>
<keyword evidence="11" id="KW-0238">DNA-binding</keyword>
<dbReference type="AlphaFoldDB" id="A0AA88IFD5"/>
<feature type="region of interest" description="Disordered" evidence="14">
    <location>
        <begin position="686"/>
        <end position="794"/>
    </location>
</feature>
<feature type="region of interest" description="Disordered" evidence="14">
    <location>
        <begin position="226"/>
        <end position="282"/>
    </location>
</feature>
<keyword evidence="10" id="KW-0862">Zinc</keyword>
<reference evidence="16" key="1">
    <citation type="submission" date="2023-07" db="EMBL/GenBank/DDBJ databases">
        <title>Chromosome-level genome assembly of Artemia franciscana.</title>
        <authorList>
            <person name="Jo E."/>
        </authorList>
    </citation>
    <scope>NUCLEOTIDE SEQUENCE</scope>
    <source>
        <tissue evidence="16">Whole body</tissue>
    </source>
</reference>
<keyword evidence="5" id="KW-0217">Developmental protein</keyword>
<evidence type="ECO:0000313" key="17">
    <source>
        <dbReference type="Proteomes" id="UP001187531"/>
    </source>
</evidence>
<evidence type="ECO:0000256" key="12">
    <source>
        <dbReference type="ARBA" id="ARBA00023242"/>
    </source>
</evidence>
<dbReference type="PROSITE" id="PS00028">
    <property type="entry name" value="ZINC_FINGER_C2H2_1"/>
    <property type="match status" value="2"/>
</dbReference>
<dbReference type="PANTHER" id="PTHR24403">
    <property type="entry name" value="ZINC FINGER PROTEIN"/>
    <property type="match status" value="1"/>
</dbReference>
<dbReference type="EMBL" id="JAVRJZ010000007">
    <property type="protein sequence ID" value="KAK2720830.1"/>
    <property type="molecule type" value="Genomic_DNA"/>
</dbReference>
<feature type="compositionally biased region" description="Basic and acidic residues" evidence="14">
    <location>
        <begin position="142"/>
        <end position="153"/>
    </location>
</feature>
<dbReference type="EMBL" id="JAVRJZ010000007">
    <property type="protein sequence ID" value="KAK2720832.1"/>
    <property type="molecule type" value="Genomic_DNA"/>
</dbReference>
<dbReference type="SUPFAM" id="SSF57667">
    <property type="entry name" value="beta-beta-alpha zinc fingers"/>
    <property type="match status" value="3"/>
</dbReference>
<evidence type="ECO:0000256" key="6">
    <source>
        <dbReference type="ARBA" id="ARBA00022492"/>
    </source>
</evidence>
<feature type="domain" description="C2H2-type" evidence="15">
    <location>
        <begin position="439"/>
        <end position="466"/>
    </location>
</feature>
<dbReference type="GO" id="GO:0000122">
    <property type="term" value="P:negative regulation of transcription by RNA polymerase II"/>
    <property type="evidence" value="ECO:0007669"/>
    <property type="project" value="UniProtKB-ARBA"/>
</dbReference>
<dbReference type="PROSITE" id="PS50157">
    <property type="entry name" value="ZINC_FINGER_C2H2_2"/>
    <property type="match status" value="2"/>
</dbReference>
<evidence type="ECO:0000256" key="14">
    <source>
        <dbReference type="SAM" id="MobiDB-lite"/>
    </source>
</evidence>
<feature type="region of interest" description="Disordered" evidence="14">
    <location>
        <begin position="1"/>
        <end position="24"/>
    </location>
</feature>
<keyword evidence="8" id="KW-0677">Repeat</keyword>
<comment type="subcellular location">
    <subcellularLocation>
        <location evidence="2">Nucleus</location>
    </subcellularLocation>
</comment>
<keyword evidence="7" id="KW-0479">Metal-binding</keyword>
<feature type="compositionally biased region" description="Polar residues" evidence="14">
    <location>
        <begin position="154"/>
        <end position="163"/>
    </location>
</feature>
<evidence type="ECO:0000256" key="2">
    <source>
        <dbReference type="ARBA" id="ARBA00004123"/>
    </source>
</evidence>
<gene>
    <name evidence="16" type="ORF">QYM36_004643</name>
</gene>
<dbReference type="EMBL" id="JAVRJZ010000007">
    <property type="protein sequence ID" value="KAK2720833.1"/>
    <property type="molecule type" value="Genomic_DNA"/>
</dbReference>
<dbReference type="SMART" id="SM00355">
    <property type="entry name" value="ZnF_C2H2"/>
    <property type="match status" value="9"/>
</dbReference>
<evidence type="ECO:0000313" key="16">
    <source>
        <dbReference type="EMBL" id="KAK2720832.1"/>
    </source>
</evidence>
<feature type="compositionally biased region" description="Polar residues" evidence="14">
    <location>
        <begin position="772"/>
        <end position="794"/>
    </location>
</feature>
<evidence type="ECO:0000256" key="11">
    <source>
        <dbReference type="ARBA" id="ARBA00023125"/>
    </source>
</evidence>
<protein>
    <recommendedName>
        <fullName evidence="4">Protein hunchback</fullName>
    </recommendedName>
</protein>
<evidence type="ECO:0000256" key="4">
    <source>
        <dbReference type="ARBA" id="ARBA00013638"/>
    </source>
</evidence>
<keyword evidence="17" id="KW-1185">Reference proteome</keyword>
<evidence type="ECO:0000256" key="13">
    <source>
        <dbReference type="PROSITE-ProRule" id="PRU00042"/>
    </source>
</evidence>
<dbReference type="Proteomes" id="UP001187531">
    <property type="component" value="Unassembled WGS sequence"/>
</dbReference>
<evidence type="ECO:0000256" key="7">
    <source>
        <dbReference type="ARBA" id="ARBA00022723"/>
    </source>
</evidence>
<dbReference type="GO" id="GO:0008270">
    <property type="term" value="F:zinc ion binding"/>
    <property type="evidence" value="ECO:0007669"/>
    <property type="project" value="UniProtKB-KW"/>
</dbReference>
<comment type="function">
    <text evidence="1">Gap class segmentation protein that controls development of head structures.</text>
</comment>
<dbReference type="GO" id="GO:0045944">
    <property type="term" value="P:positive regulation of transcription by RNA polymerase II"/>
    <property type="evidence" value="ECO:0007669"/>
    <property type="project" value="TreeGrafter"/>
</dbReference>
<dbReference type="FunFam" id="3.30.160.60:FF:001482">
    <property type="entry name" value="Hunchback"/>
    <property type="match status" value="1"/>
</dbReference>
<comment type="similarity">
    <text evidence="3">Belongs to the hunchback C2H2-type zinc-finger protein family.</text>
</comment>
<dbReference type="Pfam" id="PF00096">
    <property type="entry name" value="zf-C2H2"/>
    <property type="match status" value="1"/>
</dbReference>
<comment type="caution">
    <text evidence="16">The sequence shown here is derived from an EMBL/GenBank/DDBJ whole genome shotgun (WGS) entry which is preliminary data.</text>
</comment>
<organism evidence="16 17">
    <name type="scientific">Artemia franciscana</name>
    <name type="common">Brine shrimp</name>
    <name type="synonym">Artemia sanfranciscana</name>
    <dbReference type="NCBI Taxonomy" id="6661"/>
    <lineage>
        <taxon>Eukaryota</taxon>
        <taxon>Metazoa</taxon>
        <taxon>Ecdysozoa</taxon>
        <taxon>Arthropoda</taxon>
        <taxon>Crustacea</taxon>
        <taxon>Branchiopoda</taxon>
        <taxon>Anostraca</taxon>
        <taxon>Artemiidae</taxon>
        <taxon>Artemia</taxon>
    </lineage>
</organism>
<dbReference type="PANTHER" id="PTHR24403:SF43">
    <property type="entry name" value="ZINC FINGER PROTEIN 64"/>
    <property type="match status" value="1"/>
</dbReference>
<feature type="compositionally biased region" description="Basic and acidic residues" evidence="14">
    <location>
        <begin position="691"/>
        <end position="706"/>
    </location>
</feature>
<evidence type="ECO:0000256" key="10">
    <source>
        <dbReference type="ARBA" id="ARBA00022833"/>
    </source>
</evidence>
<name>A0AA88IFD5_ARTSF</name>
<sequence length="855" mass="97073">MNSTCGMVQAPHTHPTNPDLEIRRPQTSPISFEGRVSVLPPNSVGIHSFRNQQASETVLRFNSGEISFQGEFSTRPQEEINYNVLRQIKEDPQMQQQHWMNFQNFQSAGQRLQKQFTYQNFPFQQPVSFPTIKEEPKEWEIKPEWDQCTDGKKNSTPQWSLNPPSFPQSLPKPITEESASVSKTWEIPQERPSTVEPIRESPHWEERPISPPKKDSLLSAQWEIQSPQSTGQRPVQDDSGVSPGTVGSSEPGPSESPTYHDKTESDGRASPMDSDDGHYSDTNCLAIEEDGENLMDADPTVESDSESHVDALSRLQKALEKHGALHPEDKADGEVFQCHICSYAGTSRFHFNSHMSTHFDFRCGKCEFTTRTEGKLRQHMVEVHNASIDENDDESIRVPRVNAQGKVKTFKCKQCNFVAVTKLNFWEHSRTHIKPEKMLQCTKCPFVTEYKHHLEYHMRNHFGSKPFKCNKCSYSCVNKSMLNSHMKSHSNIYQYRCADCTYATKYCHSLKLHLRKYNHKPAMVLTNEGNPAPSMIDLYSPRRGPRPMKKDDPLGALGGLMGMPPGMGLGQTPPGMPFGFPFPFLGTSMGKPEDRERKDELKCQLCGFSTFASNQFAEHILSHSTKEVSVTTVDKSESSTKQEIDGMREGENPLLRFPGLHLPMMPNMKDYLSRVLNAPLMFNPMGFKKSPRQESEHEDSPKDSHDLNSPAPSGDEQPLGAVPLDLSREVREKPHSPISDPSTDSPRPHIERIPSKNRRKGKAVKLERANQWDDQTLNTETPSPDNESSRQENQSCDWNSCHQCQFCDIAFKDAIMYTMHMGYHGYQDPFTCNMCGHQTGDKLSFFLHLARSQHN</sequence>
<feature type="domain" description="C2H2-type" evidence="15">
    <location>
        <begin position="467"/>
        <end position="494"/>
    </location>
</feature>
<feature type="compositionally biased region" description="Basic and acidic residues" evidence="14">
    <location>
        <begin position="258"/>
        <end position="267"/>
    </location>
</feature>
<feature type="compositionally biased region" description="Low complexity" evidence="14">
    <location>
        <begin position="239"/>
        <end position="257"/>
    </location>
</feature>
<feature type="compositionally biased region" description="Basic and acidic residues" evidence="14">
    <location>
        <begin position="197"/>
        <end position="214"/>
    </location>
</feature>
<evidence type="ECO:0000256" key="3">
    <source>
        <dbReference type="ARBA" id="ARBA00007746"/>
    </source>
</evidence>
<evidence type="ECO:0000256" key="8">
    <source>
        <dbReference type="ARBA" id="ARBA00022737"/>
    </source>
</evidence>